<evidence type="ECO:0000313" key="2">
    <source>
        <dbReference type="Proteomes" id="UP000054007"/>
    </source>
</evidence>
<name>A0A0D7AVE5_9AGAR</name>
<proteinExistence type="predicted"/>
<keyword evidence="2" id="KW-1185">Reference proteome</keyword>
<gene>
    <name evidence="1" type="ORF">CYLTODRAFT_479484</name>
</gene>
<sequence length="383" mass="42815">MSAPFDPPPKFSPTHPFALGQFKADFNVDANALAPGGLDSSFTKSFVVAAAAWNDNFGRLVPFPSAYTFNKARAWPFHATRTPSTIFFHHRQHQVELKALSYRNRPFIQFSEQLLELAAVHGIPTRIGFHTNYAKVLLKHIYKTMTKATVRQSNISGIRAQDYLPGLRSPNDPIYEDKVECARYLVHLDSLSRSPYGTMGFELGDAASWVAHSIMDLDGSLMQRFVLGPADAAIFRQIPGFIQSSIDDPVFHADLRGIEELFIGQTVDGDFYMFPPAAVLRRVLPGYHGFTQETHIILGQIKTQIIAGTWTPLDKDEWTAYLEEALDELKLSSSLTPSVILTEANLDYGEALWDLAIPEQWNGADLHKIKLPIFTPTHVMLLG</sequence>
<dbReference type="Proteomes" id="UP000054007">
    <property type="component" value="Unassembled WGS sequence"/>
</dbReference>
<dbReference type="EMBL" id="KN881000">
    <property type="protein sequence ID" value="KIY61241.1"/>
    <property type="molecule type" value="Genomic_DNA"/>
</dbReference>
<accession>A0A0D7AVE5</accession>
<evidence type="ECO:0000313" key="1">
    <source>
        <dbReference type="EMBL" id="KIY61241.1"/>
    </source>
</evidence>
<organism evidence="1 2">
    <name type="scientific">Cylindrobasidium torrendii FP15055 ss-10</name>
    <dbReference type="NCBI Taxonomy" id="1314674"/>
    <lineage>
        <taxon>Eukaryota</taxon>
        <taxon>Fungi</taxon>
        <taxon>Dikarya</taxon>
        <taxon>Basidiomycota</taxon>
        <taxon>Agaricomycotina</taxon>
        <taxon>Agaricomycetes</taxon>
        <taxon>Agaricomycetidae</taxon>
        <taxon>Agaricales</taxon>
        <taxon>Marasmiineae</taxon>
        <taxon>Physalacriaceae</taxon>
        <taxon>Cylindrobasidium</taxon>
    </lineage>
</organism>
<protein>
    <submittedName>
        <fullName evidence="1">Uncharacterized protein</fullName>
    </submittedName>
</protein>
<dbReference type="AlphaFoldDB" id="A0A0D7AVE5"/>
<reference evidence="1 2" key="1">
    <citation type="journal article" date="2015" name="Fungal Genet. Biol.">
        <title>Evolution of novel wood decay mechanisms in Agaricales revealed by the genome sequences of Fistulina hepatica and Cylindrobasidium torrendii.</title>
        <authorList>
            <person name="Floudas D."/>
            <person name="Held B.W."/>
            <person name="Riley R."/>
            <person name="Nagy L.G."/>
            <person name="Koehler G."/>
            <person name="Ransdell A.S."/>
            <person name="Younus H."/>
            <person name="Chow J."/>
            <person name="Chiniquy J."/>
            <person name="Lipzen A."/>
            <person name="Tritt A."/>
            <person name="Sun H."/>
            <person name="Haridas S."/>
            <person name="LaButti K."/>
            <person name="Ohm R.A."/>
            <person name="Kues U."/>
            <person name="Blanchette R.A."/>
            <person name="Grigoriev I.V."/>
            <person name="Minto R.E."/>
            <person name="Hibbett D.S."/>
        </authorList>
    </citation>
    <scope>NUCLEOTIDE SEQUENCE [LARGE SCALE GENOMIC DNA]</scope>
    <source>
        <strain evidence="1 2">FP15055 ss-10</strain>
    </source>
</reference>